<evidence type="ECO:0000313" key="2">
    <source>
        <dbReference type="Proteomes" id="UP000194204"/>
    </source>
</evidence>
<dbReference type="AlphaFoldDB" id="A0A1Y2SMA6"/>
<organism evidence="1 2">
    <name type="scientific">Xenorhabdus beddingii</name>
    <dbReference type="NCBI Taxonomy" id="40578"/>
    <lineage>
        <taxon>Bacteria</taxon>
        <taxon>Pseudomonadati</taxon>
        <taxon>Pseudomonadota</taxon>
        <taxon>Gammaproteobacteria</taxon>
        <taxon>Enterobacterales</taxon>
        <taxon>Morganellaceae</taxon>
        <taxon>Xenorhabdus</taxon>
    </lineage>
</organism>
<comment type="caution">
    <text evidence="1">The sequence shown here is derived from an EMBL/GenBank/DDBJ whole genome shotgun (WGS) entry which is preliminary data.</text>
</comment>
<reference evidence="1 2" key="1">
    <citation type="submission" date="2017-01" db="EMBL/GenBank/DDBJ databases">
        <title>Deconstructing symbiosis and pathogenesis requirements using a combined genomic-metabolomic approach.</title>
        <authorList>
            <person name="Tobias N.J."/>
            <person name="Wolff H."/>
            <person name="Djahanschiri B."/>
            <person name="Ebersberger I."/>
            <person name="Bode H.B."/>
        </authorList>
    </citation>
    <scope>NUCLEOTIDE SEQUENCE [LARGE SCALE GENOMIC DNA]</scope>
    <source>
        <strain evidence="1 2">DSM 4764</strain>
    </source>
</reference>
<dbReference type="STRING" id="40578.Xbed_02983"/>
<evidence type="ECO:0000313" key="1">
    <source>
        <dbReference type="EMBL" id="OTA18735.1"/>
    </source>
</evidence>
<gene>
    <name evidence="1" type="ORF">Xbed_02983</name>
</gene>
<accession>A0A1Y2SMA6</accession>
<dbReference type="Proteomes" id="UP000194204">
    <property type="component" value="Unassembled WGS sequence"/>
</dbReference>
<protein>
    <submittedName>
        <fullName evidence="1">Uncharacterized protein</fullName>
    </submittedName>
</protein>
<dbReference type="EMBL" id="MUBK01000027">
    <property type="protein sequence ID" value="OTA18735.1"/>
    <property type="molecule type" value="Genomic_DNA"/>
</dbReference>
<proteinExistence type="predicted"/>
<keyword evidence="2" id="KW-1185">Reference proteome</keyword>
<sequence>MIHKAALFAWPFSFHHRNHLQNLSIFYCGWHSINLPAGTRLDVRVQMPKDSVWNVGQGEAGDLGS</sequence>
<name>A0A1Y2SMA6_9GAMM</name>